<comment type="similarity">
    <text evidence="1">Belongs to the phD/YefM antitoxin family.</text>
</comment>
<protein>
    <recommendedName>
        <fullName evidence="4">Prevent-host-death protein</fullName>
    </recommendedName>
</protein>
<accession>A0ABS1DHD9</accession>
<keyword evidence="3" id="KW-1185">Reference proteome</keyword>
<dbReference type="EMBL" id="NRRL01000051">
    <property type="protein sequence ID" value="MBK1669512.1"/>
    <property type="molecule type" value="Genomic_DNA"/>
</dbReference>
<dbReference type="RefSeq" id="WP_200341844.1">
    <property type="nucleotide sequence ID" value="NZ_NRRL01000051.1"/>
</dbReference>
<dbReference type="InterPro" id="IPR036165">
    <property type="entry name" value="YefM-like_sf"/>
</dbReference>
<reference evidence="2 3" key="1">
    <citation type="journal article" date="2020" name="Microorganisms">
        <title>Osmotic Adaptation and Compatible Solute Biosynthesis of Phototrophic Bacteria as Revealed from Genome Analyses.</title>
        <authorList>
            <person name="Imhoff J.F."/>
            <person name="Rahn T."/>
            <person name="Kunzel S."/>
            <person name="Keller A."/>
            <person name="Neulinger S.C."/>
        </authorList>
    </citation>
    <scope>NUCLEOTIDE SEQUENCE [LARGE SCALE GENOMIC DNA]</scope>
    <source>
        <strain evidence="2 3">DSM 9895</strain>
    </source>
</reference>
<organism evidence="2 3">
    <name type="scientific">Rhodovibrio sodomensis</name>
    <dbReference type="NCBI Taxonomy" id="1088"/>
    <lineage>
        <taxon>Bacteria</taxon>
        <taxon>Pseudomonadati</taxon>
        <taxon>Pseudomonadota</taxon>
        <taxon>Alphaproteobacteria</taxon>
        <taxon>Rhodospirillales</taxon>
        <taxon>Rhodovibrionaceae</taxon>
        <taxon>Rhodovibrio</taxon>
    </lineage>
</organism>
<dbReference type="Proteomes" id="UP001296873">
    <property type="component" value="Unassembled WGS sequence"/>
</dbReference>
<comment type="caution">
    <text evidence="2">The sequence shown here is derived from an EMBL/GenBank/DDBJ whole genome shotgun (WGS) entry which is preliminary data.</text>
</comment>
<evidence type="ECO:0000313" key="3">
    <source>
        <dbReference type="Proteomes" id="UP001296873"/>
    </source>
</evidence>
<sequence>MAETIVKASEFARNFGRYRDKATEGIVVRVTNHGRTVGGFLSARQLEEYRRLKERERQNLVVGELPNDVFEAIQDATYDT</sequence>
<gene>
    <name evidence="2" type="ORF">CKO28_15845</name>
</gene>
<evidence type="ECO:0000256" key="1">
    <source>
        <dbReference type="ARBA" id="ARBA00009981"/>
    </source>
</evidence>
<evidence type="ECO:0008006" key="4">
    <source>
        <dbReference type="Google" id="ProtNLM"/>
    </source>
</evidence>
<dbReference type="SUPFAM" id="SSF143120">
    <property type="entry name" value="YefM-like"/>
    <property type="match status" value="1"/>
</dbReference>
<name>A0ABS1DHD9_9PROT</name>
<evidence type="ECO:0000313" key="2">
    <source>
        <dbReference type="EMBL" id="MBK1669512.1"/>
    </source>
</evidence>
<proteinExistence type="inferred from homology"/>